<name>A0A2K3M0Y5_TRIPR</name>
<dbReference type="ExpressionAtlas" id="A0A2K3M0Y5">
    <property type="expression patterns" value="baseline"/>
</dbReference>
<dbReference type="AlphaFoldDB" id="A0A2K3M0Y5"/>
<sequence>MGGGFKRNETTESKCAELSSTISNLTRKLTKLEMGCLEIDLTLTSVLSLKYLFNEDDLLVDVCSTIGRGFQRSSLCKKGWEERKMDLSRMLGVPHFLGTDKYLGLPSMIGRSKKETFSYIKDRIWKKMNSWRGRALSKVGKEVMIKSVLQATPSYIMSIFLLPKSIIADIENMINGFWWGGSGTNSHGIRWMAWERLACPKAKGGTGFRDFEAFNMAMVAKQGWRIVNNPDSWWRIGDGQNVRVMKDPWLRNDDESYLGGSANRYGPRGQTDLGRRYASTQSSLDINSYYRVWLKVTFYKWKANGMLFGALLHRTKCAICYGDCAEVVCPQGFAYYSVM</sequence>
<reference evidence="1 2" key="1">
    <citation type="journal article" date="2014" name="Am. J. Bot.">
        <title>Genome assembly and annotation for red clover (Trifolium pratense; Fabaceae).</title>
        <authorList>
            <person name="Istvanek J."/>
            <person name="Jaros M."/>
            <person name="Krenek A."/>
            <person name="Repkova J."/>
        </authorList>
    </citation>
    <scope>NUCLEOTIDE SEQUENCE [LARGE SCALE GENOMIC DNA]</scope>
    <source>
        <strain evidence="2">cv. Tatra</strain>
        <tissue evidence="1">Young leaves</tissue>
    </source>
</reference>
<organism evidence="1 2">
    <name type="scientific">Trifolium pratense</name>
    <name type="common">Red clover</name>
    <dbReference type="NCBI Taxonomy" id="57577"/>
    <lineage>
        <taxon>Eukaryota</taxon>
        <taxon>Viridiplantae</taxon>
        <taxon>Streptophyta</taxon>
        <taxon>Embryophyta</taxon>
        <taxon>Tracheophyta</taxon>
        <taxon>Spermatophyta</taxon>
        <taxon>Magnoliopsida</taxon>
        <taxon>eudicotyledons</taxon>
        <taxon>Gunneridae</taxon>
        <taxon>Pentapetalae</taxon>
        <taxon>rosids</taxon>
        <taxon>fabids</taxon>
        <taxon>Fabales</taxon>
        <taxon>Fabaceae</taxon>
        <taxon>Papilionoideae</taxon>
        <taxon>50 kb inversion clade</taxon>
        <taxon>NPAAA clade</taxon>
        <taxon>Hologalegina</taxon>
        <taxon>IRL clade</taxon>
        <taxon>Trifolieae</taxon>
        <taxon>Trifolium</taxon>
    </lineage>
</organism>
<evidence type="ECO:0000313" key="2">
    <source>
        <dbReference type="Proteomes" id="UP000236291"/>
    </source>
</evidence>
<evidence type="ECO:0000313" key="1">
    <source>
        <dbReference type="EMBL" id="PNX84439.1"/>
    </source>
</evidence>
<comment type="caution">
    <text evidence="1">The sequence shown here is derived from an EMBL/GenBank/DDBJ whole genome shotgun (WGS) entry which is preliminary data.</text>
</comment>
<accession>A0A2K3M0Y5</accession>
<dbReference type="EMBL" id="ASHM01046353">
    <property type="protein sequence ID" value="PNX84439.1"/>
    <property type="molecule type" value="Genomic_DNA"/>
</dbReference>
<dbReference type="PANTHER" id="PTHR33116">
    <property type="entry name" value="REVERSE TRANSCRIPTASE ZINC-BINDING DOMAIN-CONTAINING PROTEIN-RELATED-RELATED"/>
    <property type="match status" value="1"/>
</dbReference>
<proteinExistence type="predicted"/>
<reference evidence="1 2" key="2">
    <citation type="journal article" date="2017" name="Front. Plant Sci.">
        <title>Gene Classification and Mining of Molecular Markers Useful in Red Clover (Trifolium pratense) Breeding.</title>
        <authorList>
            <person name="Istvanek J."/>
            <person name="Dluhosova J."/>
            <person name="Dluhos P."/>
            <person name="Patkova L."/>
            <person name="Nedelnik J."/>
            <person name="Repkova J."/>
        </authorList>
    </citation>
    <scope>NUCLEOTIDE SEQUENCE [LARGE SCALE GENOMIC DNA]</scope>
    <source>
        <strain evidence="2">cv. Tatra</strain>
        <tissue evidence="1">Young leaves</tissue>
    </source>
</reference>
<protein>
    <submittedName>
        <fullName evidence="1">Ribonuclease H</fullName>
    </submittedName>
</protein>
<dbReference type="Proteomes" id="UP000236291">
    <property type="component" value="Unassembled WGS sequence"/>
</dbReference>
<gene>
    <name evidence="1" type="ORF">L195_g040500</name>
</gene>
<dbReference type="PANTHER" id="PTHR33116:SF86">
    <property type="entry name" value="REVERSE TRANSCRIPTASE DOMAIN-CONTAINING PROTEIN"/>
    <property type="match status" value="1"/>
</dbReference>
<dbReference type="STRING" id="57577.A0A2K3M0Y5"/>